<evidence type="ECO:0000256" key="2">
    <source>
        <dbReference type="ARBA" id="ARBA00022801"/>
    </source>
</evidence>
<dbReference type="SMART" id="SM00642">
    <property type="entry name" value="Aamy"/>
    <property type="match status" value="1"/>
</dbReference>
<dbReference type="InterPro" id="IPR044505">
    <property type="entry name" value="GlgX_Isoamylase_N_E_set"/>
</dbReference>
<dbReference type="InterPro" id="IPR011837">
    <property type="entry name" value="Glycogen_debranch_GlgX"/>
</dbReference>
<dbReference type="InterPro" id="IPR013780">
    <property type="entry name" value="Glyco_hydro_b"/>
</dbReference>
<dbReference type="EMBL" id="JAEUXJ010000001">
    <property type="protein sequence ID" value="MBL6453739.1"/>
    <property type="molecule type" value="Genomic_DNA"/>
</dbReference>
<dbReference type="Gene3D" id="2.60.40.10">
    <property type="entry name" value="Immunoglobulins"/>
    <property type="match status" value="1"/>
</dbReference>
<evidence type="ECO:0000259" key="4">
    <source>
        <dbReference type="SMART" id="SM00642"/>
    </source>
</evidence>
<gene>
    <name evidence="5" type="primary">glgX</name>
    <name evidence="5" type="ORF">JMJ55_00305</name>
</gene>
<feature type="domain" description="Glycosyl hydrolase family 13 catalytic" evidence="4">
    <location>
        <begin position="158"/>
        <end position="544"/>
    </location>
</feature>
<dbReference type="Gene3D" id="2.60.40.1180">
    <property type="entry name" value="Golgi alpha-mannosidase II"/>
    <property type="match status" value="1"/>
</dbReference>
<dbReference type="SUPFAM" id="SSF51011">
    <property type="entry name" value="Glycosyl hydrolase domain"/>
    <property type="match status" value="1"/>
</dbReference>
<keyword evidence="2" id="KW-0378">Hydrolase</keyword>
<comment type="similarity">
    <text evidence="1">Belongs to the glycosyl hydrolase 13 family.</text>
</comment>
<evidence type="ECO:0000256" key="1">
    <source>
        <dbReference type="ARBA" id="ARBA00008061"/>
    </source>
</evidence>
<reference evidence="5 6" key="1">
    <citation type="submission" date="2021-01" db="EMBL/GenBank/DDBJ databases">
        <title>Belnapia mucosa sp. nov. and Belnapia arida sp. nov., isolated from the Tabernas Desert (Almeria, Spain).</title>
        <authorList>
            <person name="Molina-Menor E."/>
            <person name="Vidal-Verdu A."/>
            <person name="Calonge A."/>
            <person name="Satari L."/>
            <person name="Pereto Magraner J."/>
            <person name="Porcar Miralles M."/>
        </authorList>
    </citation>
    <scope>NUCLEOTIDE SEQUENCE [LARGE SCALE GENOMIC DNA]</scope>
    <source>
        <strain evidence="5 6">T6</strain>
    </source>
</reference>
<comment type="caution">
    <text evidence="5">The sequence shown here is derived from an EMBL/GenBank/DDBJ whole genome shotgun (WGS) entry which is preliminary data.</text>
</comment>
<protein>
    <submittedName>
        <fullName evidence="5">Glycogen debranching protein GlgX</fullName>
    </submittedName>
</protein>
<dbReference type="SUPFAM" id="SSF51445">
    <property type="entry name" value="(Trans)glycosidases"/>
    <property type="match status" value="1"/>
</dbReference>
<dbReference type="PANTHER" id="PTHR43002">
    <property type="entry name" value="GLYCOGEN DEBRANCHING ENZYME"/>
    <property type="match status" value="1"/>
</dbReference>
<dbReference type="CDD" id="cd02856">
    <property type="entry name" value="E_set_GDE_Isoamylase_N"/>
    <property type="match status" value="1"/>
</dbReference>
<dbReference type="InterPro" id="IPR004193">
    <property type="entry name" value="Glyco_hydro_13_N"/>
</dbReference>
<dbReference type="InterPro" id="IPR006047">
    <property type="entry name" value="GH13_cat_dom"/>
</dbReference>
<dbReference type="Pfam" id="PF02922">
    <property type="entry name" value="CBM_48"/>
    <property type="match status" value="1"/>
</dbReference>
<dbReference type="SUPFAM" id="SSF81296">
    <property type="entry name" value="E set domains"/>
    <property type="match status" value="1"/>
</dbReference>
<accession>A0ABS1UZ76</accession>
<evidence type="ECO:0000313" key="6">
    <source>
        <dbReference type="Proteomes" id="UP000606490"/>
    </source>
</evidence>
<sequence length="650" mass="69102">MAERGLGAVADADGVRVGVVAPDATAVEFCLFEGEREVARYPLTERQGAVWHGHIAGVGAGARYGFRAHGPWAPWEGHRFNPAKLLVDPWATALDRGFRLHPALFDTGASPDGTDSAPFLPKGIVATPLPPPAPLPPLPDGPRVIYEAHVRGLTMLHPGIPEAIRGTFAALAHPAAIAHLQALGVTHLELLPVAAGIDERHLPPLGLTNYWNYNPVAFLVPCPRLAPGGMAEVRAAVAALRAAGIGTILDVVFNHSGEGDAEGPTLSLRGLGNAAFYRTRGAGYANDAGCGNTLALDRPWPLRLVMDALRHWALQAGVAGFRLDLAATLGRREEGFDPQAPLLSAMRQDPVLRDLLIIAEPWDIGTYELGRFPAGWGEWNDRFRDTARRFWRGDGGLLGDLATRFAGSADIFGADRPVTDSVNFITAHDGFTLADLTAYTQRRNWANGEENRDGTGDNHSWNHGIEGPTEDAAVLARRAGDVRALLALLLTARGTPMLSMGDEAGRSQGGNNNAYAQDTPLSWFDWEGMDQGLVAFTAALVRARLAHPALHAGRWLTGAPAEEGGLPDVEWLRPEGGEPDWGAGRSLLVLLHAEGDRVAVALNGGESPVPLALPAARPGFAWAVLADSAGAVGNLAPRSLRLLAERAYPA</sequence>
<keyword evidence="3" id="KW-0326">Glycosidase</keyword>
<dbReference type="InterPro" id="IPR013783">
    <property type="entry name" value="Ig-like_fold"/>
</dbReference>
<dbReference type="Gene3D" id="3.20.20.80">
    <property type="entry name" value="Glycosidases"/>
    <property type="match status" value="1"/>
</dbReference>
<proteinExistence type="inferred from homology"/>
<dbReference type="NCBIfam" id="TIGR02100">
    <property type="entry name" value="glgX_debranch"/>
    <property type="match status" value="1"/>
</dbReference>
<dbReference type="InterPro" id="IPR017853">
    <property type="entry name" value="GH"/>
</dbReference>
<dbReference type="Proteomes" id="UP000606490">
    <property type="component" value="Unassembled WGS sequence"/>
</dbReference>
<evidence type="ECO:0000256" key="3">
    <source>
        <dbReference type="ARBA" id="ARBA00023295"/>
    </source>
</evidence>
<evidence type="ECO:0000313" key="5">
    <source>
        <dbReference type="EMBL" id="MBL6453739.1"/>
    </source>
</evidence>
<name>A0ABS1UZ76_9PROT</name>
<keyword evidence="6" id="KW-1185">Reference proteome</keyword>
<dbReference type="RefSeq" id="WP_202823495.1">
    <property type="nucleotide sequence ID" value="NZ_JAEUXJ010000001.1"/>
</dbReference>
<organism evidence="5 6">
    <name type="scientific">Belnapia mucosa</name>
    <dbReference type="NCBI Taxonomy" id="2804532"/>
    <lineage>
        <taxon>Bacteria</taxon>
        <taxon>Pseudomonadati</taxon>
        <taxon>Pseudomonadota</taxon>
        <taxon>Alphaproteobacteria</taxon>
        <taxon>Acetobacterales</taxon>
        <taxon>Roseomonadaceae</taxon>
        <taxon>Belnapia</taxon>
    </lineage>
</organism>
<dbReference type="InterPro" id="IPR014756">
    <property type="entry name" value="Ig_E-set"/>
</dbReference>
<dbReference type="CDD" id="cd11326">
    <property type="entry name" value="AmyAc_Glg_debranch"/>
    <property type="match status" value="1"/>
</dbReference>